<dbReference type="PROSITE" id="PS51029">
    <property type="entry name" value="MADF"/>
    <property type="match status" value="1"/>
</dbReference>
<feature type="domain" description="MADF" evidence="2">
    <location>
        <begin position="6"/>
        <end position="103"/>
    </location>
</feature>
<dbReference type="OrthoDB" id="7476629at2759"/>
<accession>A0A1I8PCL9</accession>
<gene>
    <name evidence="3" type="primary">106088420</name>
</gene>
<dbReference type="PANTHER" id="PTHR21505:SF8">
    <property type="entry name" value="DPT-YFP REPRESSOR BY OVEREXPRESSION, ISOFORM D-RELATED"/>
    <property type="match status" value="1"/>
</dbReference>
<name>A0A1I8PCL9_STOCA</name>
<sequence>MDFIDDFIQEYRNNPCLWKADSVNYKNRSKRQEAYLKLIDVAARHGEHYNVERTKQKINNLRCAFRHQLKKYNELKSKGEKEEPYCPKRKYFESLMFLKDEETVDKRNKQESTNDSVSTNTNNSSGSNGKNNEAARLLAEAESGSVEIVEVDKISNSGNVDDSLQVQNNLFSDICKEIHKENNANEPDEDTTNTDEAAVTISVISDKGDIEEITAITPVKKDQVIVIENAATVTPSTGATNNHVSNLTSPQKQMHQQQSSSKSRKRSSSFSSQHSNETTDTTPTPIKTSKSDVTFDIENLLSLACKSFQKNTVDHHTSFGEIVAYKLRTMDATQALYAEKIISDILYQGHMKYLSPAAIQRCSNLERLQTQEHK</sequence>
<dbReference type="VEuPathDB" id="VectorBase:SCAU006874"/>
<keyword evidence="4" id="KW-1185">Reference proteome</keyword>
<evidence type="ECO:0000313" key="3">
    <source>
        <dbReference type="EnsemblMetazoa" id="SCAU006874-PA"/>
    </source>
</evidence>
<dbReference type="Pfam" id="PF10545">
    <property type="entry name" value="MADF_DNA_bdg"/>
    <property type="match status" value="1"/>
</dbReference>
<proteinExistence type="predicted"/>
<organism evidence="3 4">
    <name type="scientific">Stomoxys calcitrans</name>
    <name type="common">Stable fly</name>
    <name type="synonym">Conops calcitrans</name>
    <dbReference type="NCBI Taxonomy" id="35570"/>
    <lineage>
        <taxon>Eukaryota</taxon>
        <taxon>Metazoa</taxon>
        <taxon>Ecdysozoa</taxon>
        <taxon>Arthropoda</taxon>
        <taxon>Hexapoda</taxon>
        <taxon>Insecta</taxon>
        <taxon>Pterygota</taxon>
        <taxon>Neoptera</taxon>
        <taxon>Endopterygota</taxon>
        <taxon>Diptera</taxon>
        <taxon>Brachycera</taxon>
        <taxon>Muscomorpha</taxon>
        <taxon>Muscoidea</taxon>
        <taxon>Muscidae</taxon>
        <taxon>Stomoxys</taxon>
    </lineage>
</organism>
<evidence type="ECO:0000313" key="4">
    <source>
        <dbReference type="Proteomes" id="UP000095300"/>
    </source>
</evidence>
<dbReference type="EnsemblMetazoa" id="SCAU006874-RA">
    <property type="protein sequence ID" value="SCAU006874-PA"/>
    <property type="gene ID" value="SCAU006874"/>
</dbReference>
<dbReference type="SMART" id="SM00595">
    <property type="entry name" value="MADF"/>
    <property type="match status" value="1"/>
</dbReference>
<dbReference type="Proteomes" id="UP000095300">
    <property type="component" value="Unassembled WGS sequence"/>
</dbReference>
<feature type="region of interest" description="Disordered" evidence="1">
    <location>
        <begin position="235"/>
        <end position="289"/>
    </location>
</feature>
<dbReference type="PANTHER" id="PTHR21505">
    <property type="entry name" value="MADF DOMAIN-CONTAINING PROTEIN-RELATED"/>
    <property type="match status" value="1"/>
</dbReference>
<feature type="compositionally biased region" description="Basic and acidic residues" evidence="1">
    <location>
        <begin position="103"/>
        <end position="112"/>
    </location>
</feature>
<reference evidence="3" key="1">
    <citation type="submission" date="2020-05" db="UniProtKB">
        <authorList>
            <consortium name="EnsemblMetazoa"/>
        </authorList>
    </citation>
    <scope>IDENTIFICATION</scope>
    <source>
        <strain evidence="3">USDA</strain>
    </source>
</reference>
<feature type="compositionally biased region" description="Low complexity" evidence="1">
    <location>
        <begin position="249"/>
        <end position="261"/>
    </location>
</feature>
<feature type="compositionally biased region" description="Polar residues" evidence="1">
    <location>
        <begin position="235"/>
        <end position="248"/>
    </location>
</feature>
<feature type="region of interest" description="Disordered" evidence="1">
    <location>
        <begin position="103"/>
        <end position="131"/>
    </location>
</feature>
<evidence type="ECO:0000259" key="2">
    <source>
        <dbReference type="PROSITE" id="PS51029"/>
    </source>
</evidence>
<protein>
    <recommendedName>
        <fullName evidence="2">MADF domain-containing protein</fullName>
    </recommendedName>
</protein>
<feature type="compositionally biased region" description="Low complexity" evidence="1">
    <location>
        <begin position="113"/>
        <end position="131"/>
    </location>
</feature>
<feature type="compositionally biased region" description="Low complexity" evidence="1">
    <location>
        <begin position="268"/>
        <end position="289"/>
    </location>
</feature>
<evidence type="ECO:0000256" key="1">
    <source>
        <dbReference type="SAM" id="MobiDB-lite"/>
    </source>
</evidence>
<dbReference type="InterPro" id="IPR006578">
    <property type="entry name" value="MADF-dom"/>
</dbReference>
<dbReference type="KEGG" id="scac:106088420"/>
<dbReference type="AlphaFoldDB" id="A0A1I8PCL9"/>